<evidence type="ECO:0000313" key="1">
    <source>
        <dbReference type="EMBL" id="GAA4419200.1"/>
    </source>
</evidence>
<organism evidence="1 2">
    <name type="scientific">Nibrella viscosa</name>
    <dbReference type="NCBI Taxonomy" id="1084524"/>
    <lineage>
        <taxon>Bacteria</taxon>
        <taxon>Pseudomonadati</taxon>
        <taxon>Bacteroidota</taxon>
        <taxon>Cytophagia</taxon>
        <taxon>Cytophagales</taxon>
        <taxon>Spirosomataceae</taxon>
        <taxon>Nibrella</taxon>
    </lineage>
</organism>
<sequence length="83" mass="8487">MSMPNKKSTSPSVASLAGKTLNDSNASAIAKKFAASALSQVQKGNQTGSAMEDAAAKALASNKYSDLTHTLAASILSQSDKNR</sequence>
<dbReference type="Proteomes" id="UP001500936">
    <property type="component" value="Unassembled WGS sequence"/>
</dbReference>
<reference evidence="2" key="1">
    <citation type="journal article" date="2019" name="Int. J. Syst. Evol. Microbiol.">
        <title>The Global Catalogue of Microorganisms (GCM) 10K type strain sequencing project: providing services to taxonomists for standard genome sequencing and annotation.</title>
        <authorList>
            <consortium name="The Broad Institute Genomics Platform"/>
            <consortium name="The Broad Institute Genome Sequencing Center for Infectious Disease"/>
            <person name="Wu L."/>
            <person name="Ma J."/>
        </authorList>
    </citation>
    <scope>NUCLEOTIDE SEQUENCE [LARGE SCALE GENOMIC DNA]</scope>
    <source>
        <strain evidence="2">JCM 17925</strain>
    </source>
</reference>
<accession>A0ABP8L0I7</accession>
<gene>
    <name evidence="1" type="ORF">GCM10023187_53300</name>
</gene>
<protein>
    <submittedName>
        <fullName evidence="1">Uncharacterized protein</fullName>
    </submittedName>
</protein>
<keyword evidence="2" id="KW-1185">Reference proteome</keyword>
<dbReference type="EMBL" id="BAABHB010000018">
    <property type="protein sequence ID" value="GAA4419200.1"/>
    <property type="molecule type" value="Genomic_DNA"/>
</dbReference>
<proteinExistence type="predicted"/>
<evidence type="ECO:0000313" key="2">
    <source>
        <dbReference type="Proteomes" id="UP001500936"/>
    </source>
</evidence>
<comment type="caution">
    <text evidence="1">The sequence shown here is derived from an EMBL/GenBank/DDBJ whole genome shotgun (WGS) entry which is preliminary data.</text>
</comment>
<name>A0ABP8L0I7_9BACT</name>